<gene>
    <name evidence="1" type="ORF">BO85DRAFT_380702</name>
</gene>
<protein>
    <submittedName>
        <fullName evidence="1">Uncharacterized protein</fullName>
    </submittedName>
</protein>
<dbReference type="GeneID" id="37159798"/>
<dbReference type="EMBL" id="KZ825075">
    <property type="protein sequence ID" value="RAH53813.1"/>
    <property type="molecule type" value="Genomic_DNA"/>
</dbReference>
<sequence length="135" mass="16180">FILKYIYTVNFDNLIVINNKLRGYASYIYFIKNIISERLIFIFKYFTDHLLHFVQLDLFFIIIKKIFKDTLHRLAELYNQNIIYTDKLILLRDIKIDNVFINYRNNNSGTTIKSIQLENLKDVVYISSGLSIIKK</sequence>
<name>A0A8G1VKK8_9EURO</name>
<reference evidence="1 2" key="1">
    <citation type="submission" date="2018-02" db="EMBL/GenBank/DDBJ databases">
        <title>The genomes of Aspergillus section Nigri reveals drivers in fungal speciation.</title>
        <authorList>
            <consortium name="DOE Joint Genome Institute"/>
            <person name="Vesth T.C."/>
            <person name="Nybo J."/>
            <person name="Theobald S."/>
            <person name="Brandl J."/>
            <person name="Frisvad J.C."/>
            <person name="Nielsen K.F."/>
            <person name="Lyhne E.K."/>
            <person name="Kogle M.E."/>
            <person name="Kuo A."/>
            <person name="Riley R."/>
            <person name="Clum A."/>
            <person name="Nolan M."/>
            <person name="Lipzen A."/>
            <person name="Salamov A."/>
            <person name="Henrissat B."/>
            <person name="Wiebenga A."/>
            <person name="De vries R.P."/>
            <person name="Grigoriev I.V."/>
            <person name="Mortensen U.H."/>
            <person name="Andersen M.R."/>
            <person name="Baker S.E."/>
        </authorList>
    </citation>
    <scope>NUCLEOTIDE SEQUENCE [LARGE SCALE GENOMIC DNA]</scope>
    <source>
        <strain evidence="1 2">CBS 112811</strain>
    </source>
</reference>
<dbReference type="AlphaFoldDB" id="A0A8G1VKK8"/>
<dbReference type="RefSeq" id="XP_025511735.1">
    <property type="nucleotide sequence ID" value="XM_025656396.1"/>
</dbReference>
<proteinExistence type="predicted"/>
<organism evidence="1 2">
    <name type="scientific">Aspergillus piperis CBS 112811</name>
    <dbReference type="NCBI Taxonomy" id="1448313"/>
    <lineage>
        <taxon>Eukaryota</taxon>
        <taxon>Fungi</taxon>
        <taxon>Dikarya</taxon>
        <taxon>Ascomycota</taxon>
        <taxon>Pezizomycotina</taxon>
        <taxon>Eurotiomycetes</taxon>
        <taxon>Eurotiomycetidae</taxon>
        <taxon>Eurotiales</taxon>
        <taxon>Aspergillaceae</taxon>
        <taxon>Aspergillus</taxon>
        <taxon>Aspergillus subgen. Circumdati</taxon>
    </lineage>
</organism>
<feature type="non-terminal residue" evidence="1">
    <location>
        <position position="1"/>
    </location>
</feature>
<evidence type="ECO:0000313" key="1">
    <source>
        <dbReference type="EMBL" id="RAH53813.1"/>
    </source>
</evidence>
<evidence type="ECO:0000313" key="2">
    <source>
        <dbReference type="Proteomes" id="UP000249526"/>
    </source>
</evidence>
<accession>A0A8G1VKK8</accession>
<keyword evidence="2" id="KW-1185">Reference proteome</keyword>
<dbReference type="Proteomes" id="UP000249526">
    <property type="component" value="Unassembled WGS sequence"/>
</dbReference>